<feature type="compositionally biased region" description="Polar residues" evidence="1">
    <location>
        <begin position="57"/>
        <end position="79"/>
    </location>
</feature>
<gene>
    <name evidence="2" type="ORF">BV898_14641</name>
</gene>
<accession>A0A9X6NCB0</accession>
<evidence type="ECO:0000313" key="2">
    <source>
        <dbReference type="EMBL" id="OWA50116.1"/>
    </source>
</evidence>
<comment type="caution">
    <text evidence="2">The sequence shown here is derived from an EMBL/GenBank/DDBJ whole genome shotgun (WGS) entry which is preliminary data.</text>
</comment>
<dbReference type="AlphaFoldDB" id="A0A9X6NCB0"/>
<proteinExistence type="predicted"/>
<dbReference type="Proteomes" id="UP000192578">
    <property type="component" value="Unassembled WGS sequence"/>
</dbReference>
<feature type="region of interest" description="Disordered" evidence="1">
    <location>
        <begin position="57"/>
        <end position="87"/>
    </location>
</feature>
<sequence length="87" mass="9835">MQGWCSVVETREAGGATALRFIFLCGPPRRHDDEKLCCWLVECRHIRGATSVSEELYNNHTTMPTTPAQRQMTTGTPVPTTFERRVP</sequence>
<name>A0A9X6NCB0_HYPEX</name>
<keyword evidence="3" id="KW-1185">Reference proteome</keyword>
<evidence type="ECO:0000313" key="3">
    <source>
        <dbReference type="Proteomes" id="UP000192578"/>
    </source>
</evidence>
<dbReference type="EMBL" id="MTYJ01000182">
    <property type="protein sequence ID" value="OWA50116.1"/>
    <property type="molecule type" value="Genomic_DNA"/>
</dbReference>
<protein>
    <submittedName>
        <fullName evidence="2">Uncharacterized protein</fullName>
    </submittedName>
</protein>
<organism evidence="2 3">
    <name type="scientific">Hypsibius exemplaris</name>
    <name type="common">Freshwater tardigrade</name>
    <dbReference type="NCBI Taxonomy" id="2072580"/>
    <lineage>
        <taxon>Eukaryota</taxon>
        <taxon>Metazoa</taxon>
        <taxon>Ecdysozoa</taxon>
        <taxon>Tardigrada</taxon>
        <taxon>Eutardigrada</taxon>
        <taxon>Parachela</taxon>
        <taxon>Hypsibioidea</taxon>
        <taxon>Hypsibiidae</taxon>
        <taxon>Hypsibius</taxon>
    </lineage>
</organism>
<reference evidence="3" key="1">
    <citation type="submission" date="2017-01" db="EMBL/GenBank/DDBJ databases">
        <title>Comparative genomics of anhydrobiosis in the tardigrade Hypsibius dujardini.</title>
        <authorList>
            <person name="Yoshida Y."/>
            <person name="Koutsovoulos G."/>
            <person name="Laetsch D."/>
            <person name="Stevens L."/>
            <person name="Kumar S."/>
            <person name="Horikawa D."/>
            <person name="Ishino K."/>
            <person name="Komine S."/>
            <person name="Tomita M."/>
            <person name="Blaxter M."/>
            <person name="Arakawa K."/>
        </authorList>
    </citation>
    <scope>NUCLEOTIDE SEQUENCE [LARGE SCALE GENOMIC DNA]</scope>
    <source>
        <strain evidence="3">Z151</strain>
    </source>
</reference>
<evidence type="ECO:0000256" key="1">
    <source>
        <dbReference type="SAM" id="MobiDB-lite"/>
    </source>
</evidence>